<dbReference type="PANTHER" id="PTHR46825:SF7">
    <property type="entry name" value="D-ALANYL-D-ALANINE CARBOXYPEPTIDASE"/>
    <property type="match status" value="1"/>
</dbReference>
<sequence length="406" mass="43876">MPDQGFVSAAGQPRCHIRNRGKDTEMTNDRAALREALEWGVEQGAPSVAVQVSDADGTWFDAVGKSDLVTGAEREPGEQLHTGSISKAFTAVAALNLAAEGRLSLDDTVEKWLPGTANGNGYDGSTITLRHLLNNTSGLFATGMAVEVQNRYNKRSAFDKHRHDVWEIDDVLKLAVSEPPVGEPGEKFWYSNGGFGFAGAIIERASGASLESEVERAVRPLGLANTFMRERADEGYRGPHPKAYSKLFVKEGVRPEDVTAENWQSMMEGPELEPFDTTDVNTSGGYGAANVVSNFDDLLVFYKALITGSLLPQEQNAELWNTVSTKGGYWMLNSRYGLGVCELTLSDGQKVRGGGGQSFGTITLVLGSPDGERMVAMHTNNDWLTFPVFDRITEAVFGANGIGLEG</sequence>
<proteinExistence type="predicted"/>
<dbReference type="eggNOG" id="COG1680">
    <property type="taxonomic scope" value="Bacteria"/>
</dbReference>
<dbReference type="Proteomes" id="UP000000844">
    <property type="component" value="Chromosome"/>
</dbReference>
<accession>D3PX03</accession>
<dbReference type="AlphaFoldDB" id="D3PX03"/>
<feature type="domain" description="Beta-lactamase-related" evidence="1">
    <location>
        <begin position="38"/>
        <end position="381"/>
    </location>
</feature>
<dbReference type="EMBL" id="CP001778">
    <property type="protein sequence ID" value="ADD45227.1"/>
    <property type="molecule type" value="Genomic_DNA"/>
</dbReference>
<evidence type="ECO:0000313" key="3">
    <source>
        <dbReference type="Proteomes" id="UP000000844"/>
    </source>
</evidence>
<dbReference type="Gene3D" id="3.40.710.10">
    <property type="entry name" value="DD-peptidase/beta-lactamase superfamily"/>
    <property type="match status" value="1"/>
</dbReference>
<organism evidence="2 3">
    <name type="scientific">Stackebrandtia nassauensis (strain DSM 44728 / CIP 108903 / NRRL B-16338 / NBRC 102104 / LLR-40K-21)</name>
    <dbReference type="NCBI Taxonomy" id="446470"/>
    <lineage>
        <taxon>Bacteria</taxon>
        <taxon>Bacillati</taxon>
        <taxon>Actinomycetota</taxon>
        <taxon>Actinomycetes</taxon>
        <taxon>Glycomycetales</taxon>
        <taxon>Glycomycetaceae</taxon>
        <taxon>Stackebrandtia</taxon>
    </lineage>
</organism>
<dbReference type="InterPro" id="IPR001466">
    <property type="entry name" value="Beta-lactam-related"/>
</dbReference>
<dbReference type="HOGENOM" id="CLU_020027_2_3_11"/>
<dbReference type="InterPro" id="IPR012338">
    <property type="entry name" value="Beta-lactam/transpept-like"/>
</dbReference>
<dbReference type="STRING" id="446470.Snas_5597"/>
<evidence type="ECO:0000259" key="1">
    <source>
        <dbReference type="Pfam" id="PF00144"/>
    </source>
</evidence>
<name>D3PX03_STANL</name>
<protein>
    <submittedName>
        <fullName evidence="2">Beta-lactamase</fullName>
    </submittedName>
</protein>
<dbReference type="KEGG" id="sna:Snas_5597"/>
<keyword evidence="3" id="KW-1185">Reference proteome</keyword>
<dbReference type="Pfam" id="PF00144">
    <property type="entry name" value="Beta-lactamase"/>
    <property type="match status" value="1"/>
</dbReference>
<gene>
    <name evidence="2" type="ordered locus">Snas_5597</name>
</gene>
<dbReference type="SUPFAM" id="SSF56601">
    <property type="entry name" value="beta-lactamase/transpeptidase-like"/>
    <property type="match status" value="1"/>
</dbReference>
<reference evidence="2 3" key="1">
    <citation type="journal article" date="2009" name="Stand. Genomic Sci.">
        <title>Complete genome sequence of Stackebrandtia nassauensis type strain (LLR-40K-21).</title>
        <authorList>
            <person name="Munk C."/>
            <person name="Lapidus A."/>
            <person name="Copeland A."/>
            <person name="Jando M."/>
            <person name="Mayilraj S."/>
            <person name="Glavina Del Rio T."/>
            <person name="Nolan M."/>
            <person name="Chen F."/>
            <person name="Lucas S."/>
            <person name="Tice H."/>
            <person name="Cheng J.F."/>
            <person name="Han C."/>
            <person name="Detter J.C."/>
            <person name="Bruce D."/>
            <person name="Goodwin L."/>
            <person name="Chain P."/>
            <person name="Pitluck S."/>
            <person name="Goker M."/>
            <person name="Ovchinikova G."/>
            <person name="Pati A."/>
            <person name="Ivanova N."/>
            <person name="Mavromatis K."/>
            <person name="Chen A."/>
            <person name="Palaniappan K."/>
            <person name="Land M."/>
            <person name="Hauser L."/>
            <person name="Chang Y.J."/>
            <person name="Jeffries C.D."/>
            <person name="Bristow J."/>
            <person name="Eisen J.A."/>
            <person name="Markowitz V."/>
            <person name="Hugenholtz P."/>
            <person name="Kyrpides N.C."/>
            <person name="Klenk H.P."/>
        </authorList>
    </citation>
    <scope>NUCLEOTIDE SEQUENCE [LARGE SCALE GENOMIC DNA]</scope>
    <source>
        <strain evidence="3">DSM 44728 / CIP 108903 / NRRL B-16338 / NBRC 102104 / LLR-40K-21</strain>
    </source>
</reference>
<dbReference type="InterPro" id="IPR050491">
    <property type="entry name" value="AmpC-like"/>
</dbReference>
<dbReference type="PANTHER" id="PTHR46825">
    <property type="entry name" value="D-ALANYL-D-ALANINE-CARBOXYPEPTIDASE/ENDOPEPTIDASE AMPH"/>
    <property type="match status" value="1"/>
</dbReference>
<evidence type="ECO:0000313" key="2">
    <source>
        <dbReference type="EMBL" id="ADD45227.1"/>
    </source>
</evidence>